<dbReference type="PANTHER" id="PTHR44145:SF3">
    <property type="entry name" value="DNAJ HOMOLOG SUBFAMILY A MEMBER 3, MITOCHONDRIAL"/>
    <property type="match status" value="1"/>
</dbReference>
<evidence type="ECO:0000256" key="1">
    <source>
        <dbReference type="ARBA" id="ARBA00023186"/>
    </source>
</evidence>
<dbReference type="CDD" id="cd06257">
    <property type="entry name" value="DnaJ"/>
    <property type="match status" value="1"/>
</dbReference>
<dbReference type="PRINTS" id="PR00625">
    <property type="entry name" value="JDOMAIN"/>
</dbReference>
<evidence type="ECO:0000313" key="5">
    <source>
        <dbReference type="Proteomes" id="UP000694846"/>
    </source>
</evidence>
<evidence type="ECO:0000313" key="6">
    <source>
        <dbReference type="RefSeq" id="XP_025417303.1"/>
    </source>
</evidence>
<accession>A0A2S2Q3D6</accession>
<feature type="domain" description="J" evidence="3">
    <location>
        <begin position="75"/>
        <end position="138"/>
    </location>
</feature>
<feature type="region of interest" description="Disordered" evidence="2">
    <location>
        <begin position="133"/>
        <end position="156"/>
    </location>
</feature>
<dbReference type="InterPro" id="IPR051938">
    <property type="entry name" value="Apopto_cytoskel_mod"/>
</dbReference>
<name>A0A2S2Q3D6_9HEMI</name>
<evidence type="ECO:0000313" key="4">
    <source>
        <dbReference type="EMBL" id="MBY72226.1"/>
    </source>
</evidence>
<dbReference type="SUPFAM" id="SSF46565">
    <property type="entry name" value="Chaperone J-domain"/>
    <property type="match status" value="1"/>
</dbReference>
<dbReference type="AlphaFoldDB" id="A0A2S2Q3D6"/>
<dbReference type="EMBL" id="GGMS01003023">
    <property type="protein sequence ID" value="MBY72226.1"/>
    <property type="molecule type" value="Transcribed_RNA"/>
</dbReference>
<dbReference type="InterPro" id="IPR001623">
    <property type="entry name" value="DnaJ_domain"/>
</dbReference>
<dbReference type="InterPro" id="IPR036869">
    <property type="entry name" value="J_dom_sf"/>
</dbReference>
<dbReference type="PANTHER" id="PTHR44145">
    <property type="entry name" value="DNAJ HOMOLOG SUBFAMILY A MEMBER 3, MITOCHONDRIAL"/>
    <property type="match status" value="1"/>
</dbReference>
<proteinExistence type="predicted"/>
<dbReference type="RefSeq" id="XP_025417303.1">
    <property type="nucleotide sequence ID" value="XM_025561518.1"/>
</dbReference>
<dbReference type="SMART" id="SM00271">
    <property type="entry name" value="DnaJ"/>
    <property type="match status" value="1"/>
</dbReference>
<sequence>MSLSASRCVLQTILLSGKPVYSASMNAITFMTLQCHKVQLKCSSTNFTIVSRKIPIVFNVKRHVNVTSVLKMSKNYYDILGVSRNASQKQIKDAYFKLAMKYHPDKNQGVLTQKFRDIKEAYDVLSNDSNRMKYNNSSNNYTNTKNTSQNWSTNSSNDHFKSYEEYKWTNSRTEYQRAQRNHAYDYSYLRPFNVFINVIKVPKNVVKTQIDIILLTFIKNHTLKMILYQLFQIIWNQILKSINFNVLISSTSPNSSVDEFVRSVLGNKTIRIELTEMDAIKGKSVRVHVNENEKVLIVNIPRGVKKNQSFYLFYLIDDNDDRHSNTFK</sequence>
<keyword evidence="5" id="KW-1185">Reference proteome</keyword>
<reference evidence="6" key="2">
    <citation type="submission" date="2025-04" db="UniProtKB">
        <authorList>
            <consortium name="RefSeq"/>
        </authorList>
    </citation>
    <scope>IDENTIFICATION</scope>
    <source>
        <tissue evidence="6">Whole body</tissue>
    </source>
</reference>
<dbReference type="Gene3D" id="1.10.287.110">
    <property type="entry name" value="DnaJ domain"/>
    <property type="match status" value="1"/>
</dbReference>
<dbReference type="PROSITE" id="PS50076">
    <property type="entry name" value="DNAJ_2"/>
    <property type="match status" value="1"/>
</dbReference>
<dbReference type="PROSITE" id="PS00636">
    <property type="entry name" value="DNAJ_1"/>
    <property type="match status" value="1"/>
</dbReference>
<reference evidence="4" key="1">
    <citation type="submission" date="2018-04" db="EMBL/GenBank/DDBJ databases">
        <title>Transcriptome assembly of Sipha flava.</title>
        <authorList>
            <person name="Scully E.D."/>
            <person name="Geib S.M."/>
            <person name="Palmer N.A."/>
            <person name="Koch K."/>
            <person name="Bradshaw J."/>
            <person name="Heng-Moss T."/>
            <person name="Sarath G."/>
        </authorList>
    </citation>
    <scope>NUCLEOTIDE SEQUENCE</scope>
</reference>
<protein>
    <submittedName>
        <fullName evidence="6">DnaJ homolog subfamily B member 14-like</fullName>
    </submittedName>
    <submittedName>
        <fullName evidence="4">DnaJ subfamily B member 9</fullName>
    </submittedName>
</protein>
<dbReference type="Pfam" id="PF00226">
    <property type="entry name" value="DnaJ"/>
    <property type="match status" value="1"/>
</dbReference>
<evidence type="ECO:0000256" key="2">
    <source>
        <dbReference type="SAM" id="MobiDB-lite"/>
    </source>
</evidence>
<organism evidence="4">
    <name type="scientific">Sipha flava</name>
    <name type="common">yellow sugarcane aphid</name>
    <dbReference type="NCBI Taxonomy" id="143950"/>
    <lineage>
        <taxon>Eukaryota</taxon>
        <taxon>Metazoa</taxon>
        <taxon>Ecdysozoa</taxon>
        <taxon>Arthropoda</taxon>
        <taxon>Hexapoda</taxon>
        <taxon>Insecta</taxon>
        <taxon>Pterygota</taxon>
        <taxon>Neoptera</taxon>
        <taxon>Paraneoptera</taxon>
        <taxon>Hemiptera</taxon>
        <taxon>Sternorrhyncha</taxon>
        <taxon>Aphidomorpha</taxon>
        <taxon>Aphidoidea</taxon>
        <taxon>Aphididae</taxon>
        <taxon>Sipha</taxon>
    </lineage>
</organism>
<gene>
    <name evidence="4" type="primary">Dnajb9</name>
    <name evidence="6" type="synonym">LOC112688354</name>
    <name evidence="4" type="ORF">g.122793</name>
</gene>
<dbReference type="InterPro" id="IPR018253">
    <property type="entry name" value="DnaJ_domain_CS"/>
</dbReference>
<dbReference type="Proteomes" id="UP000694846">
    <property type="component" value="Unplaced"/>
</dbReference>
<keyword evidence="1" id="KW-0143">Chaperone</keyword>
<evidence type="ECO:0000259" key="3">
    <source>
        <dbReference type="PROSITE" id="PS50076"/>
    </source>
</evidence>
<dbReference type="OrthoDB" id="552049at2759"/>